<keyword evidence="2" id="KW-1185">Reference proteome</keyword>
<protein>
    <submittedName>
        <fullName evidence="1">Uncharacterized protein</fullName>
    </submittedName>
</protein>
<proteinExistence type="predicted"/>
<evidence type="ECO:0000313" key="1">
    <source>
        <dbReference type="EMBL" id="BDW86486.1"/>
    </source>
</evidence>
<name>A0AA48HUS4_9RHOB</name>
<dbReference type="AlphaFoldDB" id="A0AA48HUS4"/>
<evidence type="ECO:0000313" key="2">
    <source>
        <dbReference type="Proteomes" id="UP001337723"/>
    </source>
</evidence>
<accession>A0AA48HUS4</accession>
<gene>
    <name evidence="1" type="ORF">MACH21_26630</name>
</gene>
<dbReference type="EMBL" id="AP027266">
    <property type="protein sequence ID" value="BDW86486.1"/>
    <property type="molecule type" value="Genomic_DNA"/>
</dbReference>
<dbReference type="Proteomes" id="UP001337723">
    <property type="component" value="Chromosome"/>
</dbReference>
<reference evidence="1 2" key="1">
    <citation type="submission" date="2023-01" db="EMBL/GenBank/DDBJ databases">
        <title>Complete genome sequence of Roseicyclus marinus strain Dej080120_10.</title>
        <authorList>
            <person name="Ueki S."/>
            <person name="Maruyama F."/>
        </authorList>
    </citation>
    <scope>NUCLEOTIDE SEQUENCE [LARGE SCALE GENOMIC DNA]</scope>
    <source>
        <strain evidence="1 2">Dej080120_10</strain>
    </source>
</reference>
<sequence>MAADLTDRFGSIALIRCPKHHDGLIRHGNPAHSDNCITVTAETSRPKTSRFSTSGAKYAKRSCLLTWRSARFTGMAKSRTVLNSPASIRRRQAQARPIAPKAARK</sequence>
<dbReference type="KEGG" id="rmai:MACH21_26630"/>
<organism evidence="1 2">
    <name type="scientific">Roseicyclus marinus</name>
    <dbReference type="NCBI Taxonomy" id="2161673"/>
    <lineage>
        <taxon>Bacteria</taxon>
        <taxon>Pseudomonadati</taxon>
        <taxon>Pseudomonadota</taxon>
        <taxon>Alphaproteobacteria</taxon>
        <taxon>Rhodobacterales</taxon>
        <taxon>Roseobacteraceae</taxon>
        <taxon>Roseicyclus</taxon>
    </lineage>
</organism>